<reference evidence="1" key="1">
    <citation type="journal article" date="2021" name="New Phytol.">
        <title>Evolutionary innovations through gain and loss of genes in the ectomycorrhizal Boletales.</title>
        <authorList>
            <person name="Wu G."/>
            <person name="Miyauchi S."/>
            <person name="Morin E."/>
            <person name="Kuo A."/>
            <person name="Drula E."/>
            <person name="Varga T."/>
            <person name="Kohler A."/>
            <person name="Feng B."/>
            <person name="Cao Y."/>
            <person name="Lipzen A."/>
            <person name="Daum C."/>
            <person name="Hundley H."/>
            <person name="Pangilinan J."/>
            <person name="Johnson J."/>
            <person name="Barry K."/>
            <person name="LaButti K."/>
            <person name="Ng V."/>
            <person name="Ahrendt S."/>
            <person name="Min B."/>
            <person name="Choi I.G."/>
            <person name="Park H."/>
            <person name="Plett J.M."/>
            <person name="Magnuson J."/>
            <person name="Spatafora J.W."/>
            <person name="Nagy L.G."/>
            <person name="Henrissat B."/>
            <person name="Grigoriev I.V."/>
            <person name="Yang Z.L."/>
            <person name="Xu J."/>
            <person name="Martin F.M."/>
        </authorList>
    </citation>
    <scope>NUCLEOTIDE SEQUENCE</scope>
    <source>
        <strain evidence="1">KUC20120723A-06</strain>
    </source>
</reference>
<accession>A0ACB8BZQ9</accession>
<dbReference type="EMBL" id="MU266334">
    <property type="protein sequence ID" value="KAH7930133.1"/>
    <property type="molecule type" value="Genomic_DNA"/>
</dbReference>
<keyword evidence="2" id="KW-1185">Reference proteome</keyword>
<dbReference type="Proteomes" id="UP000790709">
    <property type="component" value="Unassembled WGS sequence"/>
</dbReference>
<name>A0ACB8BZQ9_9AGAM</name>
<protein>
    <submittedName>
        <fullName evidence="1">Uncharacterized protein</fullName>
    </submittedName>
</protein>
<gene>
    <name evidence="1" type="ORF">BV22DRAFT_76348</name>
</gene>
<sequence length="701" mass="72778">MHNVLGGRPMQQAAPVPSCSGYPRSSQSSSGPVSVSSRASSSTPATSRSSSRAGSRRKSGKAGSSTPRPAPPPILIPDPTGPPPANFLRNQHALLGVAGLVGNVIPAQLAVQKQTRGSTSSNPIIIEDELDPPPIGQKPRCPAIDPAQLPVPSGGDVITSLIRQKNIFPVLESIIRFLGAGNGVPPPSSLHSSSPALPFARPYGTGVASSREIVSQEQPPAKRRRLSTVPAGANDWDVPYPFAAGEGPSEYRANWERERGRQLITQLVTLIKGAVQNAAMRKHIKRTKAKQRRGSSEEQSSAARNASSMATGGLEAAHGRDVQEVQELLDRGDHDTAAEPSGGEAVASSSSGETAGSSGGEPMTPLDHLVASLLAGESGDKTSFPCSGFGESGLTPGSSGGWSTPTTDVSTQDFDQAAFESFLAELEDFSPSLKGLEAGAPTPLTSIVDQSTDSTPNPNESPVIDHPPSTSPLIPPEVNSHTASMPTSGTCTETIPPMNFSISDESIDPALLAISIPPSVQTFTPSFPAASPPPALVQSPITSVSSLAGPLTPRWGSPVAGPGVHSGEQDPLAAASMLLQFASKSSSAPRSGTSPYSALPIIQAVPAANGSSSIQAAQEVTPSAPCRPQSQQPLASTSQKRPSAGAAPDRNNSKTLNKEEIVRRARERRRQLVTEIERAKVELWETSIEGGVLVHLAKESF</sequence>
<proteinExistence type="predicted"/>
<evidence type="ECO:0000313" key="2">
    <source>
        <dbReference type="Proteomes" id="UP000790709"/>
    </source>
</evidence>
<organism evidence="1 2">
    <name type="scientific">Leucogyrophana mollusca</name>
    <dbReference type="NCBI Taxonomy" id="85980"/>
    <lineage>
        <taxon>Eukaryota</taxon>
        <taxon>Fungi</taxon>
        <taxon>Dikarya</taxon>
        <taxon>Basidiomycota</taxon>
        <taxon>Agaricomycotina</taxon>
        <taxon>Agaricomycetes</taxon>
        <taxon>Agaricomycetidae</taxon>
        <taxon>Boletales</taxon>
        <taxon>Boletales incertae sedis</taxon>
        <taxon>Leucogyrophana</taxon>
    </lineage>
</organism>
<evidence type="ECO:0000313" key="1">
    <source>
        <dbReference type="EMBL" id="KAH7930133.1"/>
    </source>
</evidence>
<comment type="caution">
    <text evidence="1">The sequence shown here is derived from an EMBL/GenBank/DDBJ whole genome shotgun (WGS) entry which is preliminary data.</text>
</comment>